<dbReference type="Gene3D" id="6.10.250.730">
    <property type="match status" value="1"/>
</dbReference>
<proteinExistence type="predicted"/>
<dbReference type="EMBL" id="JBHRVD010000001">
    <property type="protein sequence ID" value="MFC3321308.1"/>
    <property type="molecule type" value="Genomic_DNA"/>
</dbReference>
<dbReference type="InterPro" id="IPR010385">
    <property type="entry name" value="DUF982"/>
</dbReference>
<reference evidence="2" key="1">
    <citation type="journal article" date="2019" name="Int. J. Syst. Evol. Microbiol.">
        <title>The Global Catalogue of Microorganisms (GCM) 10K type strain sequencing project: providing services to taxonomists for standard genome sequencing and annotation.</title>
        <authorList>
            <consortium name="The Broad Institute Genomics Platform"/>
            <consortium name="The Broad Institute Genome Sequencing Center for Infectious Disease"/>
            <person name="Wu L."/>
            <person name="Ma J."/>
        </authorList>
    </citation>
    <scope>NUCLEOTIDE SEQUENCE [LARGE SCALE GENOMIC DNA]</scope>
    <source>
        <strain evidence="2">ICMP 19515</strain>
    </source>
</reference>
<dbReference type="RefSeq" id="WP_378977566.1">
    <property type="nucleotide sequence ID" value="NZ_JBHRVD010000001.1"/>
</dbReference>
<gene>
    <name evidence="1" type="ORF">ACFOJ9_05875</name>
</gene>
<dbReference type="Pfam" id="PF06169">
    <property type="entry name" value="DUF982"/>
    <property type="match status" value="1"/>
</dbReference>
<dbReference type="Proteomes" id="UP001595648">
    <property type="component" value="Unassembled WGS sequence"/>
</dbReference>
<evidence type="ECO:0000313" key="1">
    <source>
        <dbReference type="EMBL" id="MFC3321308.1"/>
    </source>
</evidence>
<evidence type="ECO:0000313" key="2">
    <source>
        <dbReference type="Proteomes" id="UP001595648"/>
    </source>
</evidence>
<name>A0ABV7MKX5_9HYPH</name>
<accession>A0ABV7MKX5</accession>
<comment type="caution">
    <text evidence="1">The sequence shown here is derived from an EMBL/GenBank/DDBJ whole genome shotgun (WGS) entry which is preliminary data.</text>
</comment>
<protein>
    <submittedName>
        <fullName evidence="1">DUF982 domain-containing protein</fullName>
    </submittedName>
</protein>
<keyword evidence="2" id="KW-1185">Reference proteome</keyword>
<organism evidence="1 2">
    <name type="scientific">Mesorhizobium cantuariense</name>
    <dbReference type="NCBI Taxonomy" id="1300275"/>
    <lineage>
        <taxon>Bacteria</taxon>
        <taxon>Pseudomonadati</taxon>
        <taxon>Pseudomonadota</taxon>
        <taxon>Alphaproteobacteria</taxon>
        <taxon>Hyphomicrobiales</taxon>
        <taxon>Phyllobacteriaceae</taxon>
        <taxon>Mesorhizobium</taxon>
    </lineage>
</organism>
<sequence length="92" mass="10434">METKRFHKPVIIQPRRIDRDRVVITVTDAAELLLREWPEPKSEKCVRAMKICLDVIQGRKSPSLARDAFIAAAKDAQIFLGEGDLNSSEASW</sequence>